<sequence>MLTNFLPYAAECLRRDTDVRRYVFERDVFDDFGLFVKKVQVTLFGRATQQ</sequence>
<organism evidence="1 2">
    <name type="scientific">Parapedobacter deserti</name>
    <dbReference type="NCBI Taxonomy" id="1912957"/>
    <lineage>
        <taxon>Bacteria</taxon>
        <taxon>Pseudomonadati</taxon>
        <taxon>Bacteroidota</taxon>
        <taxon>Sphingobacteriia</taxon>
        <taxon>Sphingobacteriales</taxon>
        <taxon>Sphingobacteriaceae</taxon>
        <taxon>Parapedobacter</taxon>
    </lineage>
</organism>
<reference evidence="2" key="1">
    <citation type="journal article" date="2019" name="Int. J. Syst. Evol. Microbiol.">
        <title>The Global Catalogue of Microorganisms (GCM) 10K type strain sequencing project: providing services to taxonomists for standard genome sequencing and annotation.</title>
        <authorList>
            <consortium name="The Broad Institute Genomics Platform"/>
            <consortium name="The Broad Institute Genome Sequencing Center for Infectious Disease"/>
            <person name="Wu L."/>
            <person name="Ma J."/>
        </authorList>
    </citation>
    <scope>NUCLEOTIDE SEQUENCE [LARGE SCALE GENOMIC DNA]</scope>
    <source>
        <strain evidence="2">KCTC 52416</strain>
    </source>
</reference>
<dbReference type="RefSeq" id="WP_379022238.1">
    <property type="nucleotide sequence ID" value="NZ_JBHRTA010000030.1"/>
</dbReference>
<evidence type="ECO:0000313" key="2">
    <source>
        <dbReference type="Proteomes" id="UP001595526"/>
    </source>
</evidence>
<protein>
    <submittedName>
        <fullName evidence="1">Uncharacterized protein</fullName>
    </submittedName>
</protein>
<name>A0ABV7JIX2_9SPHI</name>
<comment type="caution">
    <text evidence="1">The sequence shown here is derived from an EMBL/GenBank/DDBJ whole genome shotgun (WGS) entry which is preliminary data.</text>
</comment>
<proteinExistence type="predicted"/>
<dbReference type="EMBL" id="JBHRTA010000030">
    <property type="protein sequence ID" value="MFC3198005.1"/>
    <property type="molecule type" value="Genomic_DNA"/>
</dbReference>
<accession>A0ABV7JIX2</accession>
<gene>
    <name evidence="1" type="ORF">ACFOET_10315</name>
</gene>
<keyword evidence="2" id="KW-1185">Reference proteome</keyword>
<dbReference type="Proteomes" id="UP001595526">
    <property type="component" value="Unassembled WGS sequence"/>
</dbReference>
<evidence type="ECO:0000313" key="1">
    <source>
        <dbReference type="EMBL" id="MFC3198005.1"/>
    </source>
</evidence>